<reference evidence="2 3" key="1">
    <citation type="submission" date="2018-04" db="EMBL/GenBank/DDBJ databases">
        <authorList>
            <person name="Zhang X."/>
            <person name="Yuan J."/>
            <person name="Li F."/>
            <person name="Xiang J."/>
        </authorList>
    </citation>
    <scope>NUCLEOTIDE SEQUENCE [LARGE SCALE GENOMIC DNA]</scope>
    <source>
        <tissue evidence="2">Muscle</tissue>
    </source>
</reference>
<proteinExistence type="predicted"/>
<evidence type="ECO:0000313" key="3">
    <source>
        <dbReference type="Proteomes" id="UP000283509"/>
    </source>
</evidence>
<accession>A0A423TK15</accession>
<protein>
    <submittedName>
        <fullName evidence="2">Uncharacterized protein</fullName>
    </submittedName>
</protein>
<dbReference type="Proteomes" id="UP000283509">
    <property type="component" value="Unassembled WGS sequence"/>
</dbReference>
<dbReference type="AlphaFoldDB" id="A0A423TK15"/>
<sequence>MFKVNFAPSLAIKASVPERVSRPIIPTPEEFPIPRVGRIFYPNSFPRSCKVKFEAARRDARLTSRLTPPGSKDRGPCVLAGRPRGRARRLWGCERGGGSPSSPALPPAHHAHSHLPLTCSLLPPSIPPPSRHSPSIFPSSSLRSPLHHLPSQSFPPPSPILFPLPPIFSPPFHHLPPPLPSPLQHIPSPSSLILSPTVPLPLLLPPSPNFSPSLPTSLPSFLPPPLSLHFSPPPSLISPPPFSPPQFLPPPLPSILSFPLPSLLFLPPPSPILSLPPFSPPPSPPLFPLSFPPLPPLSLYPSPPLPPPLFPILSPPLISPPPSPLSPPLSSPSFPIPSLLPLLPPSPSILSPPLIPPPPPSPSLYPSPSPNFSPPPPPLFPLSFPLPHSPPLPPHQHLPDPPPTFHRPTPSRSSYLCGLYSYLPGLARSLRLPAWLTTYEGMRPVRRSVLVRLRGRLSSGGTLSGRLRARPAAPSCFGLGRRISLFFVLFPSHGIYPSLCSVPSVRSQTIVLCGGEMRSLGCAAEEGAESSSWT</sequence>
<name>A0A423TK15_PENVA</name>
<keyword evidence="3" id="KW-1185">Reference proteome</keyword>
<dbReference type="EMBL" id="QCYY01001610">
    <property type="protein sequence ID" value="ROT76773.1"/>
    <property type="molecule type" value="Genomic_DNA"/>
</dbReference>
<reference evidence="2 3" key="2">
    <citation type="submission" date="2019-01" db="EMBL/GenBank/DDBJ databases">
        <title>The decoding of complex shrimp genome reveals the adaptation for benthos swimmer, frequently molting mechanism and breeding impact on genome.</title>
        <authorList>
            <person name="Sun Y."/>
            <person name="Gao Y."/>
            <person name="Yu Y."/>
        </authorList>
    </citation>
    <scope>NUCLEOTIDE SEQUENCE [LARGE SCALE GENOMIC DNA]</scope>
    <source>
        <tissue evidence="2">Muscle</tissue>
    </source>
</reference>
<evidence type="ECO:0000313" key="2">
    <source>
        <dbReference type="EMBL" id="ROT76773.1"/>
    </source>
</evidence>
<gene>
    <name evidence="2" type="ORF">C7M84_004631</name>
</gene>
<evidence type="ECO:0000256" key="1">
    <source>
        <dbReference type="SAM" id="MobiDB-lite"/>
    </source>
</evidence>
<comment type="caution">
    <text evidence="2">The sequence shown here is derived from an EMBL/GenBank/DDBJ whole genome shotgun (WGS) entry which is preliminary data.</text>
</comment>
<organism evidence="2 3">
    <name type="scientific">Penaeus vannamei</name>
    <name type="common">Whiteleg shrimp</name>
    <name type="synonym">Litopenaeus vannamei</name>
    <dbReference type="NCBI Taxonomy" id="6689"/>
    <lineage>
        <taxon>Eukaryota</taxon>
        <taxon>Metazoa</taxon>
        <taxon>Ecdysozoa</taxon>
        <taxon>Arthropoda</taxon>
        <taxon>Crustacea</taxon>
        <taxon>Multicrustacea</taxon>
        <taxon>Malacostraca</taxon>
        <taxon>Eumalacostraca</taxon>
        <taxon>Eucarida</taxon>
        <taxon>Decapoda</taxon>
        <taxon>Dendrobranchiata</taxon>
        <taxon>Penaeoidea</taxon>
        <taxon>Penaeidae</taxon>
        <taxon>Penaeus</taxon>
    </lineage>
</organism>
<feature type="region of interest" description="Disordered" evidence="1">
    <location>
        <begin position="128"/>
        <end position="151"/>
    </location>
</feature>
<feature type="compositionally biased region" description="Low complexity" evidence="1">
    <location>
        <begin position="132"/>
        <end position="151"/>
    </location>
</feature>